<proteinExistence type="predicted"/>
<dbReference type="PANTHER" id="PTHR35391:SF7">
    <property type="entry name" value="C2H2-TYPE DOMAIN-CONTAINING PROTEIN"/>
    <property type="match status" value="1"/>
</dbReference>
<dbReference type="AlphaFoldDB" id="A0A370U360"/>
<dbReference type="Pfam" id="PF26082">
    <property type="entry name" value="zf-C2H2_AcuF"/>
    <property type="match status" value="1"/>
</dbReference>
<dbReference type="InterPro" id="IPR036305">
    <property type="entry name" value="RGS_sf"/>
</dbReference>
<feature type="domain" description="C2H2-type" evidence="2">
    <location>
        <begin position="347"/>
        <end position="373"/>
    </location>
</feature>
<keyword evidence="4" id="KW-1185">Reference proteome</keyword>
<dbReference type="RefSeq" id="XP_031874877.1">
    <property type="nucleotide sequence ID" value="XM_032010823.1"/>
</dbReference>
<dbReference type="SUPFAM" id="SSF48097">
    <property type="entry name" value="Regulator of G-protein signaling, RGS"/>
    <property type="match status" value="1"/>
</dbReference>
<feature type="domain" description="RGS" evidence="1">
    <location>
        <begin position="531"/>
        <end position="675"/>
    </location>
</feature>
<dbReference type="Proteomes" id="UP000254866">
    <property type="component" value="Unassembled WGS sequence"/>
</dbReference>
<reference evidence="3 4" key="1">
    <citation type="journal article" date="2018" name="IMA Fungus">
        <title>IMA Genome-F 9: Draft genome sequence of Annulohypoxylon stygium, Aspergillus mulundensis, Berkeleyomyces basicola (syn. Thielaviopsis basicola), Ceratocystis smalleyi, two Cercospora beticola strains, Coleophoma cylindrospora, Fusarium fracticaudum, Phialophora cf. hyalina, and Morchella septimelata.</title>
        <authorList>
            <person name="Wingfield B.D."/>
            <person name="Bills G.F."/>
            <person name="Dong Y."/>
            <person name="Huang W."/>
            <person name="Nel W.J."/>
            <person name="Swalarsk-Parry B.S."/>
            <person name="Vaghefi N."/>
            <person name="Wilken P.M."/>
            <person name="An Z."/>
            <person name="de Beer Z.W."/>
            <person name="De Vos L."/>
            <person name="Chen L."/>
            <person name="Duong T.A."/>
            <person name="Gao Y."/>
            <person name="Hammerbacher A."/>
            <person name="Kikkert J.R."/>
            <person name="Li Y."/>
            <person name="Li H."/>
            <person name="Li K."/>
            <person name="Li Q."/>
            <person name="Liu X."/>
            <person name="Ma X."/>
            <person name="Naidoo K."/>
            <person name="Pethybridge S.J."/>
            <person name="Sun J."/>
            <person name="Steenkamp E.T."/>
            <person name="van der Nest M.A."/>
            <person name="van Wyk S."/>
            <person name="Wingfield M.J."/>
            <person name="Xiong C."/>
            <person name="Yue Q."/>
            <person name="Zhang X."/>
        </authorList>
    </citation>
    <scope>NUCLEOTIDE SEQUENCE [LARGE SCALE GENOMIC DNA]</scope>
    <source>
        <strain evidence="3 4">BP 5553</strain>
    </source>
</reference>
<organism evidence="3 4">
    <name type="scientific">Venustampulla echinocandica</name>
    <dbReference type="NCBI Taxonomy" id="2656787"/>
    <lineage>
        <taxon>Eukaryota</taxon>
        <taxon>Fungi</taxon>
        <taxon>Dikarya</taxon>
        <taxon>Ascomycota</taxon>
        <taxon>Pezizomycotina</taxon>
        <taxon>Leotiomycetes</taxon>
        <taxon>Helotiales</taxon>
        <taxon>Pleuroascaceae</taxon>
        <taxon>Venustampulla</taxon>
    </lineage>
</organism>
<protein>
    <recommendedName>
        <fullName evidence="5">C2H2-type domain-containing protein</fullName>
    </recommendedName>
</protein>
<feature type="domain" description="C2H2-type" evidence="2">
    <location>
        <begin position="888"/>
        <end position="917"/>
    </location>
</feature>
<evidence type="ECO:0000313" key="3">
    <source>
        <dbReference type="EMBL" id="RDL42221.1"/>
    </source>
</evidence>
<gene>
    <name evidence="3" type="ORF">BP5553_02200</name>
</gene>
<evidence type="ECO:0000313" key="4">
    <source>
        <dbReference type="Proteomes" id="UP000254866"/>
    </source>
</evidence>
<name>A0A370U360_9HELO</name>
<accession>A0A370U360</accession>
<dbReference type="InterPro" id="IPR016137">
    <property type="entry name" value="RGS"/>
</dbReference>
<dbReference type="PANTHER" id="PTHR35391">
    <property type="entry name" value="C2H2-TYPE DOMAIN-CONTAINING PROTEIN-RELATED"/>
    <property type="match status" value="1"/>
</dbReference>
<dbReference type="Gene3D" id="1.10.167.10">
    <property type="entry name" value="Regulator of G-protein Signalling 4, domain 2"/>
    <property type="match status" value="1"/>
</dbReference>
<sequence>MASSPQARSPVITVISSPVASQAKICLELFDLVAEFPSIGSEAADCFGRFKLWAGNLGALHGLEIESSLDFRLRNTPKIATQIIDLLEELTESLEEAYSIASNTRANRTSSLIDDADVSRPDGDEEVSEIKEIFASITDAINNLFRLSMIIRNSTSRDRYSKAAAAAAASSPFNDQFDISHVRHKFPTLHSKGKDWLAIRLGKAITQRRQYLWYCREHHARTLRDPQSVTSKDRTTLRPSFAAGMGADGQSAHLNTALSGIGQTQASTLLLTSDLIPHEDPAEELRSETSYATSIDEDKSSTKLTVIPLDNVSKDLSHFECPYCWQIQGTKTQKAWRKHVLSDLKPYVCTFEACELKMFADPHTWFLHELQDHRKEWKCYFCSHSSFTSSGDYKSHLKHRHSSSFFEDQIPVLLGMSQRPAITASPADCPFCDDWETRLRKINLHIPASETLVVTSNQFKHHVGAHMEQLALFAIPRGYTEEGSADSNIAEARVDSEKSSLIDNVHQWDVEEPGKSRESSATEADIPRLPTLQDVLSNSAPDPWILGAFEECISRNNGLELSEFLEDARRYLKVYHNMTNEEPIYELVSQYASDQTYIRMMWKSLLDTYIVANAPKVVDIPSSIRDHLISLHYASMPPDPADLDLIISVICVLLDDFPIDSYANFIKSERAYGLDRSAGLEYATNERKSERLDSENNLISDVDTIHGPTIDEVSPEEERNSYHVYTIKAAPLNEGEDPNWSTAAFVKEQLAESEIIEQTKRLNDLNRQPVAEKRASLMCNQQDPISDFCLASNELETTFEWSLIQLDSEERFIMPEMKKTSMLTAYIIRSRMGALGDMTSASWNICAYCDKFQGNSQKDQLRRHIRNYHHVEDSASFQDGDQISELLYYCHHDSCDLAGKNGWMSEIDMVKHVKKVHGFSNFGLNGFRLDATRPLAAPSHTT</sequence>
<dbReference type="InterPro" id="IPR058925">
    <property type="entry name" value="zf-C2H2_AcuF"/>
</dbReference>
<dbReference type="STRING" id="2656787.A0A370U360"/>
<comment type="caution">
    <text evidence="3">The sequence shown here is derived from an EMBL/GenBank/DDBJ whole genome shotgun (WGS) entry which is preliminary data.</text>
</comment>
<dbReference type="GeneID" id="43595049"/>
<evidence type="ECO:0008006" key="5">
    <source>
        <dbReference type="Google" id="ProtNLM"/>
    </source>
</evidence>
<evidence type="ECO:0000259" key="1">
    <source>
        <dbReference type="SMART" id="SM00315"/>
    </source>
</evidence>
<feature type="domain" description="C2H2-type" evidence="2">
    <location>
        <begin position="844"/>
        <end position="869"/>
    </location>
</feature>
<dbReference type="OrthoDB" id="6133115at2759"/>
<dbReference type="InterPro" id="IPR013087">
    <property type="entry name" value="Znf_C2H2_type"/>
</dbReference>
<dbReference type="SMART" id="SM00355">
    <property type="entry name" value="ZnF_C2H2"/>
    <property type="match status" value="4"/>
</dbReference>
<dbReference type="InterPro" id="IPR044926">
    <property type="entry name" value="RGS_subdomain_2"/>
</dbReference>
<dbReference type="SMART" id="SM00315">
    <property type="entry name" value="RGS"/>
    <property type="match status" value="1"/>
</dbReference>
<dbReference type="EMBL" id="NPIC01000001">
    <property type="protein sequence ID" value="RDL42221.1"/>
    <property type="molecule type" value="Genomic_DNA"/>
</dbReference>
<evidence type="ECO:0000259" key="2">
    <source>
        <dbReference type="SMART" id="SM00355"/>
    </source>
</evidence>
<feature type="domain" description="C2H2-type" evidence="2">
    <location>
        <begin position="377"/>
        <end position="401"/>
    </location>
</feature>